<sequence length="52" mass="6070">NYLIRSNVTSNYCTKSILESFSVRLRYEMAAWRLHVNFIETTLSGICKQIQA</sequence>
<accession>A0A819IED6</accession>
<organism evidence="2 3">
    <name type="scientific">Rotaria sordida</name>
    <dbReference type="NCBI Taxonomy" id="392033"/>
    <lineage>
        <taxon>Eukaryota</taxon>
        <taxon>Metazoa</taxon>
        <taxon>Spiralia</taxon>
        <taxon>Gnathifera</taxon>
        <taxon>Rotifera</taxon>
        <taxon>Eurotatoria</taxon>
        <taxon>Bdelloidea</taxon>
        <taxon>Philodinida</taxon>
        <taxon>Philodinidae</taxon>
        <taxon>Rotaria</taxon>
    </lineage>
</organism>
<dbReference type="Proteomes" id="UP000663874">
    <property type="component" value="Unassembled WGS sequence"/>
</dbReference>
<dbReference type="Proteomes" id="UP000663823">
    <property type="component" value="Unassembled WGS sequence"/>
</dbReference>
<evidence type="ECO:0000313" key="2">
    <source>
        <dbReference type="EMBL" id="CAF3917742.1"/>
    </source>
</evidence>
<name>A0A819IED6_9BILA</name>
<dbReference type="EMBL" id="CAJOAX010004277">
    <property type="protein sequence ID" value="CAF3898210.1"/>
    <property type="molecule type" value="Genomic_DNA"/>
</dbReference>
<evidence type="ECO:0000313" key="3">
    <source>
        <dbReference type="Proteomes" id="UP000663874"/>
    </source>
</evidence>
<reference evidence="2" key="1">
    <citation type="submission" date="2021-02" db="EMBL/GenBank/DDBJ databases">
        <authorList>
            <person name="Nowell W R."/>
        </authorList>
    </citation>
    <scope>NUCLEOTIDE SEQUENCE</scope>
</reference>
<gene>
    <name evidence="2" type="ORF">FNK824_LOCUS21444</name>
    <name evidence="1" type="ORF">OTI717_LOCUS23643</name>
</gene>
<protein>
    <submittedName>
        <fullName evidence="2">Uncharacterized protein</fullName>
    </submittedName>
</protein>
<evidence type="ECO:0000313" key="1">
    <source>
        <dbReference type="EMBL" id="CAF3898210.1"/>
    </source>
</evidence>
<dbReference type="AlphaFoldDB" id="A0A819IED6"/>
<proteinExistence type="predicted"/>
<feature type="non-terminal residue" evidence="2">
    <location>
        <position position="1"/>
    </location>
</feature>
<comment type="caution">
    <text evidence="2">The sequence shown here is derived from an EMBL/GenBank/DDBJ whole genome shotgun (WGS) entry which is preliminary data.</text>
</comment>
<dbReference type="EMBL" id="CAJOBE010004131">
    <property type="protein sequence ID" value="CAF3917742.1"/>
    <property type="molecule type" value="Genomic_DNA"/>
</dbReference>